<evidence type="ECO:0000256" key="1">
    <source>
        <dbReference type="ARBA" id="ARBA00007435"/>
    </source>
</evidence>
<dbReference type="Gene3D" id="3.40.1440.10">
    <property type="entry name" value="GIY-YIG endonuclease"/>
    <property type="match status" value="1"/>
</dbReference>
<dbReference type="SUPFAM" id="SSF82771">
    <property type="entry name" value="GIY-YIG endonuclease"/>
    <property type="match status" value="1"/>
</dbReference>
<dbReference type="InterPro" id="IPR000305">
    <property type="entry name" value="GIY-YIG_endonuc"/>
</dbReference>
<dbReference type="Proteomes" id="UP000808388">
    <property type="component" value="Unassembled WGS sequence"/>
</dbReference>
<reference evidence="3" key="1">
    <citation type="submission" date="2020-07" db="EMBL/GenBank/DDBJ databases">
        <title>Huge and variable diversity of episymbiotic CPR bacteria and DPANN archaea in groundwater ecosystems.</title>
        <authorList>
            <person name="He C.Y."/>
            <person name="Keren R."/>
            <person name="Whittaker M."/>
            <person name="Farag I.F."/>
            <person name="Doudna J."/>
            <person name="Cate J.H.D."/>
            <person name="Banfield J.F."/>
        </authorList>
    </citation>
    <scope>NUCLEOTIDE SEQUENCE</scope>
    <source>
        <strain evidence="3">NC_groundwater_972_Pr1_S-0.2um_49_27</strain>
    </source>
</reference>
<evidence type="ECO:0000259" key="2">
    <source>
        <dbReference type="PROSITE" id="PS50164"/>
    </source>
</evidence>
<name>A0A9D6QU42_9BACT</name>
<dbReference type="PROSITE" id="PS50164">
    <property type="entry name" value="GIY_YIG"/>
    <property type="match status" value="1"/>
</dbReference>
<gene>
    <name evidence="3" type="ORF">HY220_03550</name>
</gene>
<dbReference type="PANTHER" id="PTHR34477">
    <property type="entry name" value="UPF0213 PROTEIN YHBQ"/>
    <property type="match status" value="1"/>
</dbReference>
<comment type="caution">
    <text evidence="3">The sequence shown here is derived from an EMBL/GenBank/DDBJ whole genome shotgun (WGS) entry which is preliminary data.</text>
</comment>
<proteinExistence type="inferred from homology"/>
<dbReference type="InterPro" id="IPR035901">
    <property type="entry name" value="GIY-YIG_endonuc_sf"/>
</dbReference>
<accession>A0A9D6QU42</accession>
<dbReference type="Pfam" id="PF01541">
    <property type="entry name" value="GIY-YIG"/>
    <property type="match status" value="1"/>
</dbReference>
<dbReference type="AlphaFoldDB" id="A0A9D6QU42"/>
<organism evidence="3 4">
    <name type="scientific">Candidatus Sungiibacteriota bacterium</name>
    <dbReference type="NCBI Taxonomy" id="2750080"/>
    <lineage>
        <taxon>Bacteria</taxon>
        <taxon>Candidatus Sungiibacteriota</taxon>
    </lineage>
</organism>
<evidence type="ECO:0000313" key="3">
    <source>
        <dbReference type="EMBL" id="MBI3627787.1"/>
    </source>
</evidence>
<dbReference type="InterPro" id="IPR050190">
    <property type="entry name" value="UPF0213_domain"/>
</dbReference>
<sequence length="86" mass="10339">MFYVYVLRSRISKRLYTGFTIDLRKRFSEHNADRKGYTRKRGPYELLYYEACKNQDDAKAREIFLKSGPGKRYLCNRLKRFLSLTG</sequence>
<comment type="similarity">
    <text evidence="1">Belongs to the UPF0213 family.</text>
</comment>
<protein>
    <submittedName>
        <fullName evidence="3">GIY-YIG nuclease family protein</fullName>
    </submittedName>
</protein>
<feature type="domain" description="GIY-YIG" evidence="2">
    <location>
        <begin position="1"/>
        <end position="77"/>
    </location>
</feature>
<evidence type="ECO:0000313" key="4">
    <source>
        <dbReference type="Proteomes" id="UP000808388"/>
    </source>
</evidence>
<dbReference type="PANTHER" id="PTHR34477:SF1">
    <property type="entry name" value="UPF0213 PROTEIN YHBQ"/>
    <property type="match status" value="1"/>
</dbReference>
<dbReference type="EMBL" id="JACQCQ010000012">
    <property type="protein sequence ID" value="MBI3627787.1"/>
    <property type="molecule type" value="Genomic_DNA"/>
</dbReference>